<sequence>MFERFTSQARHVVVLAQEEARELDHNYIGTEHLLLGLLAETDGIAAQALAEVNLSLEMTRSRVVAAVGRGKKPLKGHIPFTPRAKKVLEKALREALGLRHNYIGTEHVLLGLLALDEGLAATLLAEWKVDSHELRARVLGLISAAGADQAAGIPRRLRRRHAADGDGGDLGLEDDEPRRTAAADAALSGATGLAGHDPIGSHHLVLALLSDPDSAAARTLTGLGLDLAAARDALAHADLTDTSDELPEVTGRRGMSLRLTGSAVVLEATDQRLLDLARLAFGALRDRGAASAPEPTAEGGTAATEGDGGGAPATESSLRGDDAVASSLSAVWTALAASLADIRTQSTPTGSGPASPDEACEAATGAADDDERPTKLSVRPEAPLRRRGRQAP</sequence>
<dbReference type="Pfam" id="PF02861">
    <property type="entry name" value="Clp_N"/>
    <property type="match status" value="2"/>
</dbReference>
<organism evidence="4 5">
    <name type="scientific">Pseudofrankia inefficax (strain DSM 45817 / CECT 9037 / DDB 130130 / EuI1c)</name>
    <name type="common">Frankia inefficax</name>
    <dbReference type="NCBI Taxonomy" id="298654"/>
    <lineage>
        <taxon>Bacteria</taxon>
        <taxon>Bacillati</taxon>
        <taxon>Actinomycetota</taxon>
        <taxon>Actinomycetes</taxon>
        <taxon>Frankiales</taxon>
        <taxon>Frankiaceae</taxon>
        <taxon>Pseudofrankia</taxon>
    </lineage>
</organism>
<feature type="region of interest" description="Disordered" evidence="2">
    <location>
        <begin position="288"/>
        <end position="320"/>
    </location>
</feature>
<gene>
    <name evidence="4" type="ordered locus">FraEuI1c_6128</name>
</gene>
<feature type="compositionally biased region" description="Low complexity" evidence="2">
    <location>
        <begin position="292"/>
        <end position="305"/>
    </location>
</feature>
<feature type="region of interest" description="Disordered" evidence="2">
    <location>
        <begin position="153"/>
        <end position="176"/>
    </location>
</feature>
<dbReference type="RefSeq" id="WP_013427230.1">
    <property type="nucleotide sequence ID" value="NC_014666.1"/>
</dbReference>
<evidence type="ECO:0000259" key="3">
    <source>
        <dbReference type="PROSITE" id="PS51903"/>
    </source>
</evidence>
<evidence type="ECO:0000256" key="2">
    <source>
        <dbReference type="SAM" id="MobiDB-lite"/>
    </source>
</evidence>
<dbReference type="Gene3D" id="1.10.1780.10">
    <property type="entry name" value="Clp, N-terminal domain"/>
    <property type="match status" value="2"/>
</dbReference>
<dbReference type="InParanoid" id="E3J207"/>
<dbReference type="PANTHER" id="PTHR47016">
    <property type="entry name" value="ATP-DEPENDENT CLP PROTEASE ATP-BINDING SUBUNIT CLPT1, CHLOROPLASTIC"/>
    <property type="match status" value="1"/>
</dbReference>
<dbReference type="InterPro" id="IPR004176">
    <property type="entry name" value="Clp_R_N"/>
</dbReference>
<evidence type="ECO:0000313" key="4">
    <source>
        <dbReference type="EMBL" id="ADP84112.1"/>
    </source>
</evidence>
<feature type="domain" description="Clp R" evidence="3">
    <location>
        <begin position="2"/>
        <end position="144"/>
    </location>
</feature>
<feature type="region of interest" description="Disordered" evidence="2">
    <location>
        <begin position="344"/>
        <end position="392"/>
    </location>
</feature>
<dbReference type="KEGG" id="fri:FraEuI1c_6128"/>
<proteinExistence type="predicted"/>
<dbReference type="InterPro" id="IPR044217">
    <property type="entry name" value="CLPT1/2"/>
</dbReference>
<dbReference type="STRING" id="298654.FraEuI1c_6128"/>
<dbReference type="OrthoDB" id="3213589at2"/>
<dbReference type="SUPFAM" id="SSF81923">
    <property type="entry name" value="Double Clp-N motif"/>
    <property type="match status" value="2"/>
</dbReference>
<dbReference type="EMBL" id="CP002299">
    <property type="protein sequence ID" value="ADP84112.1"/>
    <property type="molecule type" value="Genomic_DNA"/>
</dbReference>
<dbReference type="HOGENOM" id="CLU_703496_0_0_11"/>
<reference evidence="4 5" key="1">
    <citation type="submission" date="2010-10" db="EMBL/GenBank/DDBJ databases">
        <title>Complete sequence of Frankia sp. EuI1c.</title>
        <authorList>
            <consortium name="US DOE Joint Genome Institute"/>
            <person name="Lucas S."/>
            <person name="Copeland A."/>
            <person name="Lapidus A."/>
            <person name="Cheng J.-F."/>
            <person name="Bruce D."/>
            <person name="Goodwin L."/>
            <person name="Pitluck S."/>
            <person name="Chertkov O."/>
            <person name="Detter J.C."/>
            <person name="Han C."/>
            <person name="Tapia R."/>
            <person name="Land M."/>
            <person name="Hauser L."/>
            <person name="Jeffries C."/>
            <person name="Kyrpides N."/>
            <person name="Ivanova N."/>
            <person name="Mikhailova N."/>
            <person name="Beauchemin N."/>
            <person name="Sen A."/>
            <person name="Sur S.A."/>
            <person name="Gtari M."/>
            <person name="Wall L."/>
            <person name="Tisa L."/>
            <person name="Woyke T."/>
        </authorList>
    </citation>
    <scope>NUCLEOTIDE SEQUENCE [LARGE SCALE GENOMIC DNA]</scope>
    <source>
        <strain evidence="5">DSM 45817 / CECT 9037 / EuI1c</strain>
    </source>
</reference>
<accession>E3J207</accession>
<dbReference type="InterPro" id="IPR036628">
    <property type="entry name" value="Clp_N_dom_sf"/>
</dbReference>
<keyword evidence="1" id="KW-0677">Repeat</keyword>
<dbReference type="PROSITE" id="PS51903">
    <property type="entry name" value="CLP_R"/>
    <property type="match status" value="1"/>
</dbReference>
<evidence type="ECO:0000313" key="5">
    <source>
        <dbReference type="Proteomes" id="UP000002484"/>
    </source>
</evidence>
<evidence type="ECO:0000256" key="1">
    <source>
        <dbReference type="PROSITE-ProRule" id="PRU01251"/>
    </source>
</evidence>
<keyword evidence="5" id="KW-1185">Reference proteome</keyword>
<dbReference type="PANTHER" id="PTHR47016:SF5">
    <property type="entry name" value="CLP DOMAIN SUPERFAMILY PROTEIN"/>
    <property type="match status" value="1"/>
</dbReference>
<dbReference type="Proteomes" id="UP000002484">
    <property type="component" value="Chromosome"/>
</dbReference>
<dbReference type="eggNOG" id="COG0542">
    <property type="taxonomic scope" value="Bacteria"/>
</dbReference>
<protein>
    <submittedName>
        <fullName evidence="4">Clp domain protein</fullName>
    </submittedName>
</protein>
<dbReference type="AlphaFoldDB" id="E3J207"/>
<name>E3J207_PSEI1</name>